<reference evidence="2" key="1">
    <citation type="submission" date="2021-02" db="EMBL/GenBank/DDBJ databases">
        <authorList>
            <person name="Dougan E. K."/>
            <person name="Rhodes N."/>
            <person name="Thang M."/>
            <person name="Chan C."/>
        </authorList>
    </citation>
    <scope>NUCLEOTIDE SEQUENCE</scope>
</reference>
<proteinExistence type="predicted"/>
<evidence type="ECO:0000313" key="2">
    <source>
        <dbReference type="EMBL" id="CAE8694239.1"/>
    </source>
</evidence>
<feature type="compositionally biased region" description="Polar residues" evidence="1">
    <location>
        <begin position="95"/>
        <end position="104"/>
    </location>
</feature>
<feature type="region of interest" description="Disordered" evidence="1">
    <location>
        <begin position="167"/>
        <end position="189"/>
    </location>
</feature>
<feature type="compositionally biased region" description="Basic and acidic residues" evidence="1">
    <location>
        <begin position="50"/>
        <end position="63"/>
    </location>
</feature>
<evidence type="ECO:0000256" key="1">
    <source>
        <dbReference type="SAM" id="MobiDB-lite"/>
    </source>
</evidence>
<accession>A0A813K6Z4</accession>
<protein>
    <submittedName>
        <fullName evidence="2">Uncharacterized protein</fullName>
    </submittedName>
</protein>
<feature type="region of interest" description="Disordered" evidence="1">
    <location>
        <begin position="45"/>
        <end position="75"/>
    </location>
</feature>
<organism evidence="2 3">
    <name type="scientific">Polarella glacialis</name>
    <name type="common">Dinoflagellate</name>
    <dbReference type="NCBI Taxonomy" id="89957"/>
    <lineage>
        <taxon>Eukaryota</taxon>
        <taxon>Sar</taxon>
        <taxon>Alveolata</taxon>
        <taxon>Dinophyceae</taxon>
        <taxon>Suessiales</taxon>
        <taxon>Suessiaceae</taxon>
        <taxon>Polarella</taxon>
    </lineage>
</organism>
<sequence>MGVMRGTPEAIPLFMPAVSPILQVSSLPSGSRVTHTKVSTRPVAMLNRSTGREKSVQDRDVGEWHSSSTGDPYSEIKIQRSPQGIQDGLADSLATSAASPTNHGSKGETSRRLMACPGNSSSFARHFSITRSASSPTGLPGHSSSSAGFAERPRQVWWSSRAARGRAARSGLGARDQGGCRRPPLPRNRGCSSRPCFPFGVCVWQLGASCRLGGKRWGNRPRLWHELLTGFMPVAEPDQALAEEREKDRDRDRDRDRDKDKGRDKGKDRRREASRSASKDKRKKDKDRKKDRDRSRSRPAKNASKSRSSESRPKKKEKESKLAEPPDWVPKSPSP</sequence>
<feature type="compositionally biased region" description="Polar residues" evidence="1">
    <location>
        <begin position="131"/>
        <end position="147"/>
    </location>
</feature>
<feature type="compositionally biased region" description="Basic and acidic residues" evidence="1">
    <location>
        <begin position="307"/>
        <end position="324"/>
    </location>
</feature>
<name>A0A813K6Z4_POLGL</name>
<comment type="caution">
    <text evidence="2">The sequence shown here is derived from an EMBL/GenBank/DDBJ whole genome shotgun (WGS) entry which is preliminary data.</text>
</comment>
<feature type="non-terminal residue" evidence="2">
    <location>
        <position position="335"/>
    </location>
</feature>
<dbReference type="Proteomes" id="UP000626109">
    <property type="component" value="Unassembled WGS sequence"/>
</dbReference>
<dbReference type="EMBL" id="CAJNNW010028012">
    <property type="protein sequence ID" value="CAE8694239.1"/>
    <property type="molecule type" value="Genomic_DNA"/>
</dbReference>
<feature type="compositionally biased region" description="Basic and acidic residues" evidence="1">
    <location>
        <begin position="242"/>
        <end position="279"/>
    </location>
</feature>
<feature type="region of interest" description="Disordered" evidence="1">
    <location>
        <begin position="131"/>
        <end position="151"/>
    </location>
</feature>
<gene>
    <name evidence="2" type="ORF">PGLA2088_LOCUS28755</name>
</gene>
<feature type="region of interest" description="Disordered" evidence="1">
    <location>
        <begin position="95"/>
        <end position="117"/>
    </location>
</feature>
<feature type="region of interest" description="Disordered" evidence="1">
    <location>
        <begin position="235"/>
        <end position="335"/>
    </location>
</feature>
<evidence type="ECO:0000313" key="3">
    <source>
        <dbReference type="Proteomes" id="UP000626109"/>
    </source>
</evidence>
<dbReference type="AlphaFoldDB" id="A0A813K6Z4"/>